<accession>A0A2M7XB42</accession>
<evidence type="ECO:0008006" key="4">
    <source>
        <dbReference type="Google" id="ProtNLM"/>
    </source>
</evidence>
<gene>
    <name evidence="2" type="ORF">CO174_04720</name>
</gene>
<name>A0A2M7XB42_9BACT</name>
<evidence type="ECO:0000256" key="1">
    <source>
        <dbReference type="SAM" id="SignalP"/>
    </source>
</evidence>
<feature type="signal peptide" evidence="1">
    <location>
        <begin position="1"/>
        <end position="19"/>
    </location>
</feature>
<dbReference type="AlphaFoldDB" id="A0A2M7XB42"/>
<proteinExistence type="predicted"/>
<organism evidence="2 3">
    <name type="scientific">Candidatus Uhrbacteria bacterium CG_4_9_14_3_um_filter_50_9</name>
    <dbReference type="NCBI Taxonomy" id="1975035"/>
    <lineage>
        <taxon>Bacteria</taxon>
        <taxon>Candidatus Uhriibacteriota</taxon>
    </lineage>
</organism>
<sequence>MNATNYGLLALIALPLAFAVGCGDPNDNNGNETVDTGDDTGVNDFEATIVATTPFEGVEVTVDGIDATCAGTSCTYLVDEAGTYDVEAWDTYTFVPKTVEVQTTGEFSVEWAEGGCASDPDWDATGPCDEWVPGEYGFPPLEGSYTDEIWGREAEITITIGDTITIENVAGGSDATMSDYDFYGSTDSGSWWSGTIIDEETFSMTKLNATSGEVDEFLFHRD</sequence>
<keyword evidence="1" id="KW-0732">Signal</keyword>
<dbReference type="EMBL" id="PFWU01000049">
    <property type="protein sequence ID" value="PJA45111.1"/>
    <property type="molecule type" value="Genomic_DNA"/>
</dbReference>
<dbReference type="Proteomes" id="UP000229385">
    <property type="component" value="Unassembled WGS sequence"/>
</dbReference>
<comment type="caution">
    <text evidence="2">The sequence shown here is derived from an EMBL/GenBank/DDBJ whole genome shotgun (WGS) entry which is preliminary data.</text>
</comment>
<reference evidence="3" key="1">
    <citation type="submission" date="2017-09" db="EMBL/GenBank/DDBJ databases">
        <title>Depth-based differentiation of microbial function through sediment-hosted aquifers and enrichment of novel symbionts in the deep terrestrial subsurface.</title>
        <authorList>
            <person name="Probst A.J."/>
            <person name="Ladd B."/>
            <person name="Jarett J.K."/>
            <person name="Geller-Mcgrath D.E."/>
            <person name="Sieber C.M.K."/>
            <person name="Emerson J.B."/>
            <person name="Anantharaman K."/>
            <person name="Thomas B.C."/>
            <person name="Malmstrom R."/>
            <person name="Stieglmeier M."/>
            <person name="Klingl A."/>
            <person name="Woyke T."/>
            <person name="Ryan C.M."/>
            <person name="Banfield J.F."/>
        </authorList>
    </citation>
    <scope>NUCLEOTIDE SEQUENCE [LARGE SCALE GENOMIC DNA]</scope>
</reference>
<protein>
    <recommendedName>
        <fullName evidence="4">PEGA domain-containing protein</fullName>
    </recommendedName>
</protein>
<feature type="chain" id="PRO_5014902395" description="PEGA domain-containing protein" evidence="1">
    <location>
        <begin position="20"/>
        <end position="222"/>
    </location>
</feature>
<evidence type="ECO:0000313" key="2">
    <source>
        <dbReference type="EMBL" id="PJA45111.1"/>
    </source>
</evidence>
<evidence type="ECO:0000313" key="3">
    <source>
        <dbReference type="Proteomes" id="UP000229385"/>
    </source>
</evidence>